<evidence type="ECO:0000313" key="2">
    <source>
        <dbReference type="Proteomes" id="UP000821865"/>
    </source>
</evidence>
<keyword evidence="2" id="KW-1185">Reference proteome</keyword>
<reference evidence="1" key="1">
    <citation type="submission" date="2020-05" db="EMBL/GenBank/DDBJ databases">
        <title>Large-scale comparative analyses of tick genomes elucidate their genetic diversity and vector capacities.</title>
        <authorList>
            <person name="Jia N."/>
            <person name="Wang J."/>
            <person name="Shi W."/>
            <person name="Du L."/>
            <person name="Sun Y."/>
            <person name="Zhan W."/>
            <person name="Jiang J."/>
            <person name="Wang Q."/>
            <person name="Zhang B."/>
            <person name="Ji P."/>
            <person name="Sakyi L.B."/>
            <person name="Cui X."/>
            <person name="Yuan T."/>
            <person name="Jiang B."/>
            <person name="Yang W."/>
            <person name="Lam T.T.-Y."/>
            <person name="Chang Q."/>
            <person name="Ding S."/>
            <person name="Wang X."/>
            <person name="Zhu J."/>
            <person name="Ruan X."/>
            <person name="Zhao L."/>
            <person name="Wei J."/>
            <person name="Que T."/>
            <person name="Du C."/>
            <person name="Cheng J."/>
            <person name="Dai P."/>
            <person name="Han X."/>
            <person name="Huang E."/>
            <person name="Gao Y."/>
            <person name="Liu J."/>
            <person name="Shao H."/>
            <person name="Ye R."/>
            <person name="Li L."/>
            <person name="Wei W."/>
            <person name="Wang X."/>
            <person name="Wang C."/>
            <person name="Yang T."/>
            <person name="Huo Q."/>
            <person name="Li W."/>
            <person name="Guo W."/>
            <person name="Chen H."/>
            <person name="Zhou L."/>
            <person name="Ni X."/>
            <person name="Tian J."/>
            <person name="Zhou Y."/>
            <person name="Sheng Y."/>
            <person name="Liu T."/>
            <person name="Pan Y."/>
            <person name="Xia L."/>
            <person name="Li J."/>
            <person name="Zhao F."/>
            <person name="Cao W."/>
        </authorList>
    </citation>
    <scope>NUCLEOTIDE SEQUENCE</scope>
    <source>
        <strain evidence="1">Dsil-2018</strain>
    </source>
</reference>
<comment type="caution">
    <text evidence="1">The sequence shown here is derived from an EMBL/GenBank/DDBJ whole genome shotgun (WGS) entry which is preliminary data.</text>
</comment>
<organism evidence="1 2">
    <name type="scientific">Dermacentor silvarum</name>
    <name type="common">Tick</name>
    <dbReference type="NCBI Taxonomy" id="543639"/>
    <lineage>
        <taxon>Eukaryota</taxon>
        <taxon>Metazoa</taxon>
        <taxon>Ecdysozoa</taxon>
        <taxon>Arthropoda</taxon>
        <taxon>Chelicerata</taxon>
        <taxon>Arachnida</taxon>
        <taxon>Acari</taxon>
        <taxon>Parasitiformes</taxon>
        <taxon>Ixodida</taxon>
        <taxon>Ixodoidea</taxon>
        <taxon>Ixodidae</taxon>
        <taxon>Rhipicephalinae</taxon>
        <taxon>Dermacentor</taxon>
    </lineage>
</organism>
<gene>
    <name evidence="1" type="ORF">HPB49_023486</name>
</gene>
<evidence type="ECO:0000313" key="1">
    <source>
        <dbReference type="EMBL" id="KAH7942368.1"/>
    </source>
</evidence>
<name>A0ACB8CHY3_DERSI</name>
<proteinExistence type="predicted"/>
<protein>
    <submittedName>
        <fullName evidence="1">Uncharacterized protein</fullName>
    </submittedName>
</protein>
<dbReference type="EMBL" id="CM023476">
    <property type="protein sequence ID" value="KAH7942368.1"/>
    <property type="molecule type" value="Genomic_DNA"/>
</dbReference>
<dbReference type="Proteomes" id="UP000821865">
    <property type="component" value="Chromosome 7"/>
</dbReference>
<sequence length="235" mass="27227">MGGDIADLKREMADLKREFRREIRELRNSLEFVSKEYESLKKECENTRKENADLKAMQEPLKRELDALRKQAHETTLQIVAQDQYSRNRNIEIKGIPLSKNENLVEVLGKIGDTLGVSLSEQDIEVCHRTPNRKDNASQNIVVAFSRRAKRDLVVEKARKTRFTTQDLGYSVREPVFLNEHLCPQLKKLLGMTIAKKKALNWKFAWTKGGKVFARKTETSHVIRITCENDLDKME</sequence>
<accession>A0ACB8CHY3</accession>